<evidence type="ECO:0000256" key="4">
    <source>
        <dbReference type="ARBA" id="ARBA00023136"/>
    </source>
</evidence>
<keyword evidence="2 5" id="KW-0812">Transmembrane</keyword>
<dbReference type="EMBL" id="JAAKZG010000015">
    <property type="protein sequence ID" value="NGN44386.1"/>
    <property type="molecule type" value="Genomic_DNA"/>
</dbReference>
<keyword evidence="3 5" id="KW-1133">Transmembrane helix</keyword>
<protein>
    <recommendedName>
        <fullName evidence="8">MAPEG family protein</fullName>
    </recommendedName>
</protein>
<gene>
    <name evidence="6" type="ORF">G6N74_25260</name>
</gene>
<evidence type="ECO:0000256" key="5">
    <source>
        <dbReference type="SAM" id="Phobius"/>
    </source>
</evidence>
<dbReference type="Pfam" id="PF01124">
    <property type="entry name" value="MAPEG"/>
    <property type="match status" value="1"/>
</dbReference>
<name>A0A7C9VCZ7_9HYPH</name>
<dbReference type="Proteomes" id="UP000481252">
    <property type="component" value="Unassembled WGS sequence"/>
</dbReference>
<evidence type="ECO:0000256" key="3">
    <source>
        <dbReference type="ARBA" id="ARBA00022989"/>
    </source>
</evidence>
<evidence type="ECO:0008006" key="8">
    <source>
        <dbReference type="Google" id="ProtNLM"/>
    </source>
</evidence>
<dbReference type="InterPro" id="IPR023352">
    <property type="entry name" value="MAPEG-like_dom_sf"/>
</dbReference>
<evidence type="ECO:0000313" key="6">
    <source>
        <dbReference type="EMBL" id="NGN44386.1"/>
    </source>
</evidence>
<dbReference type="SUPFAM" id="SSF161084">
    <property type="entry name" value="MAPEG domain-like"/>
    <property type="match status" value="1"/>
</dbReference>
<evidence type="ECO:0000313" key="7">
    <source>
        <dbReference type="Proteomes" id="UP000481252"/>
    </source>
</evidence>
<evidence type="ECO:0000256" key="1">
    <source>
        <dbReference type="ARBA" id="ARBA00004370"/>
    </source>
</evidence>
<keyword evidence="4 5" id="KW-0472">Membrane</keyword>
<dbReference type="InterPro" id="IPR001129">
    <property type="entry name" value="Membr-assoc_MAPEG"/>
</dbReference>
<dbReference type="GO" id="GO:0016020">
    <property type="term" value="C:membrane"/>
    <property type="evidence" value="ECO:0007669"/>
    <property type="project" value="UniProtKB-SubCell"/>
</dbReference>
<comment type="caution">
    <text evidence="6">The sequence shown here is derived from an EMBL/GenBank/DDBJ whole genome shotgun (WGS) entry which is preliminary data.</text>
</comment>
<dbReference type="AlphaFoldDB" id="A0A7C9VCZ7"/>
<evidence type="ECO:0000256" key="2">
    <source>
        <dbReference type="ARBA" id="ARBA00022692"/>
    </source>
</evidence>
<dbReference type="Gene3D" id="1.20.120.550">
    <property type="entry name" value="Membrane associated eicosanoid/glutathione metabolism-like domain"/>
    <property type="match status" value="1"/>
</dbReference>
<proteinExistence type="predicted"/>
<sequence length="139" mass="15610">MNPTAIFWPVIAHVVLVYIVYAVVGKRRYNAVQSGEAKTSQFRGRTDEPSSSATASNNLMNQFELPILFHVVCLALFVTSGVAYVPVVLAWLFAISRYVHAWVHLTGNRIRYRQPAFSVGFFALAALWIWFALHLLAVV</sequence>
<keyword evidence="7" id="KW-1185">Reference proteome</keyword>
<dbReference type="RefSeq" id="WP_165120775.1">
    <property type="nucleotide sequence ID" value="NZ_JAAKZG010000015.1"/>
</dbReference>
<organism evidence="6 7">
    <name type="scientific">Mesorhizobium zhangyense</name>
    <dbReference type="NCBI Taxonomy" id="1776730"/>
    <lineage>
        <taxon>Bacteria</taxon>
        <taxon>Pseudomonadati</taxon>
        <taxon>Pseudomonadota</taxon>
        <taxon>Alphaproteobacteria</taxon>
        <taxon>Hyphomicrobiales</taxon>
        <taxon>Phyllobacteriaceae</taxon>
        <taxon>Mesorhizobium</taxon>
    </lineage>
</organism>
<feature type="transmembrane region" description="Helical" evidence="5">
    <location>
        <begin position="67"/>
        <end position="95"/>
    </location>
</feature>
<feature type="transmembrane region" description="Helical" evidence="5">
    <location>
        <begin position="115"/>
        <end position="138"/>
    </location>
</feature>
<feature type="transmembrane region" description="Helical" evidence="5">
    <location>
        <begin position="6"/>
        <end position="24"/>
    </location>
</feature>
<reference evidence="6 7" key="1">
    <citation type="submission" date="2020-02" db="EMBL/GenBank/DDBJ databases">
        <title>Genome sequence of the type strain CGMCC 1.15528 of Mesorhizobium zhangyense.</title>
        <authorList>
            <person name="Gao J."/>
            <person name="Sun J."/>
        </authorList>
    </citation>
    <scope>NUCLEOTIDE SEQUENCE [LARGE SCALE GENOMIC DNA]</scope>
    <source>
        <strain evidence="6 7">CGMCC 1.15528</strain>
    </source>
</reference>
<accession>A0A7C9VCZ7</accession>
<comment type="subcellular location">
    <subcellularLocation>
        <location evidence="1">Membrane</location>
    </subcellularLocation>
</comment>